<protein>
    <submittedName>
        <fullName evidence="1">Uncharacterized protein</fullName>
    </submittedName>
</protein>
<proteinExistence type="predicted"/>
<comment type="caution">
    <text evidence="1">The sequence shown here is derived from an EMBL/GenBank/DDBJ whole genome shotgun (WGS) entry which is preliminary data.</text>
</comment>
<dbReference type="Proteomes" id="UP001144978">
    <property type="component" value="Unassembled WGS sequence"/>
</dbReference>
<reference evidence="1" key="1">
    <citation type="submission" date="2022-08" db="EMBL/GenBank/DDBJ databases">
        <title>Genome Sequence of Pycnoporus sanguineus.</title>
        <authorList>
            <person name="Buettner E."/>
        </authorList>
    </citation>
    <scope>NUCLEOTIDE SEQUENCE</scope>
    <source>
        <strain evidence="1">CG-C14</strain>
    </source>
</reference>
<dbReference type="EMBL" id="JANSHE010005420">
    <property type="protein sequence ID" value="KAJ2971083.1"/>
    <property type="molecule type" value="Genomic_DNA"/>
</dbReference>
<sequence>MRPHAPRSTTSCPRAPSHRFAPSIPSEQTLPAERSPRVPGCTPGARPPAITRAVHDPAWAAALQREPRARTLLARHVRLLLRLAPDLPLLRRRGRARDVCRHSP</sequence>
<gene>
    <name evidence="1" type="ORF">NUW54_g12586</name>
</gene>
<name>A0ACC1MWG9_9APHY</name>
<organism evidence="1 2">
    <name type="scientific">Trametes sanguinea</name>
    <dbReference type="NCBI Taxonomy" id="158606"/>
    <lineage>
        <taxon>Eukaryota</taxon>
        <taxon>Fungi</taxon>
        <taxon>Dikarya</taxon>
        <taxon>Basidiomycota</taxon>
        <taxon>Agaricomycotina</taxon>
        <taxon>Agaricomycetes</taxon>
        <taxon>Polyporales</taxon>
        <taxon>Polyporaceae</taxon>
        <taxon>Trametes</taxon>
    </lineage>
</organism>
<accession>A0ACC1MWG9</accession>
<evidence type="ECO:0000313" key="1">
    <source>
        <dbReference type="EMBL" id="KAJ2971083.1"/>
    </source>
</evidence>
<keyword evidence="2" id="KW-1185">Reference proteome</keyword>
<evidence type="ECO:0000313" key="2">
    <source>
        <dbReference type="Proteomes" id="UP001144978"/>
    </source>
</evidence>